<protein>
    <submittedName>
        <fullName evidence="3">Uncharacterized protein</fullName>
    </submittedName>
</protein>
<name>A0A814EZN7_9BILA</name>
<feature type="compositionally biased region" description="Basic and acidic residues" evidence="2">
    <location>
        <begin position="7"/>
        <end position="36"/>
    </location>
</feature>
<proteinExistence type="predicted"/>
<dbReference type="EMBL" id="CAJNOC010003283">
    <property type="protein sequence ID" value="CAF0976021.1"/>
    <property type="molecule type" value="Genomic_DNA"/>
</dbReference>
<comment type="caution">
    <text evidence="3">The sequence shown here is derived from an EMBL/GenBank/DDBJ whole genome shotgun (WGS) entry which is preliminary data.</text>
</comment>
<organism evidence="3 4">
    <name type="scientific">Brachionus calyciflorus</name>
    <dbReference type="NCBI Taxonomy" id="104777"/>
    <lineage>
        <taxon>Eukaryota</taxon>
        <taxon>Metazoa</taxon>
        <taxon>Spiralia</taxon>
        <taxon>Gnathifera</taxon>
        <taxon>Rotifera</taxon>
        <taxon>Eurotatoria</taxon>
        <taxon>Monogononta</taxon>
        <taxon>Pseudotrocha</taxon>
        <taxon>Ploima</taxon>
        <taxon>Brachionidae</taxon>
        <taxon>Brachionus</taxon>
    </lineage>
</organism>
<dbReference type="AlphaFoldDB" id="A0A814EZN7"/>
<reference evidence="3" key="1">
    <citation type="submission" date="2021-02" db="EMBL/GenBank/DDBJ databases">
        <authorList>
            <person name="Nowell W R."/>
        </authorList>
    </citation>
    <scope>NUCLEOTIDE SEQUENCE</scope>
    <source>
        <strain evidence="3">Ploen Becks lab</strain>
    </source>
</reference>
<keyword evidence="4" id="KW-1185">Reference proteome</keyword>
<evidence type="ECO:0000256" key="1">
    <source>
        <dbReference type="SAM" id="Coils"/>
    </source>
</evidence>
<gene>
    <name evidence="3" type="ORF">OXX778_LOCUS15171</name>
</gene>
<feature type="coiled-coil region" evidence="1">
    <location>
        <begin position="82"/>
        <end position="148"/>
    </location>
</feature>
<sequence length="162" mass="18722">MTNSNLSDDHQETKHNDKDDIESLKEAHESKNQIKKTQDLTTCPLFIRCEGKGNSKSKKGVRHRTIESSPMMKSIGCEIEIEKKLKIKSEELNEMLKKNKDKERKILDLEQDVLLLNNKVVFHGSGIEKNLDEQVELVRTEAKQALNESLFLYLHKKSSIYL</sequence>
<dbReference type="Proteomes" id="UP000663879">
    <property type="component" value="Unassembled WGS sequence"/>
</dbReference>
<keyword evidence="1" id="KW-0175">Coiled coil</keyword>
<evidence type="ECO:0000313" key="3">
    <source>
        <dbReference type="EMBL" id="CAF0976021.1"/>
    </source>
</evidence>
<evidence type="ECO:0000256" key="2">
    <source>
        <dbReference type="SAM" id="MobiDB-lite"/>
    </source>
</evidence>
<feature type="region of interest" description="Disordered" evidence="2">
    <location>
        <begin position="1"/>
        <end position="36"/>
    </location>
</feature>
<evidence type="ECO:0000313" key="4">
    <source>
        <dbReference type="Proteomes" id="UP000663879"/>
    </source>
</evidence>
<accession>A0A814EZN7</accession>